<proteinExistence type="predicted"/>
<dbReference type="AlphaFoldDB" id="A0AAU8JQ56"/>
<organism evidence="3">
    <name type="scientific">Kitasatospora camelliae</name>
    <dbReference type="NCBI Taxonomy" id="3156397"/>
    <lineage>
        <taxon>Bacteria</taxon>
        <taxon>Bacillati</taxon>
        <taxon>Actinomycetota</taxon>
        <taxon>Actinomycetes</taxon>
        <taxon>Kitasatosporales</taxon>
        <taxon>Streptomycetaceae</taxon>
        <taxon>Kitasatospora</taxon>
    </lineage>
</organism>
<gene>
    <name evidence="3" type="ORF">ABWK59_05490</name>
</gene>
<feature type="transmembrane region" description="Helical" evidence="2">
    <location>
        <begin position="26"/>
        <end position="50"/>
    </location>
</feature>
<name>A0AAU8JQ56_9ACTN</name>
<dbReference type="EMBL" id="CP159872">
    <property type="protein sequence ID" value="XCM78416.1"/>
    <property type="molecule type" value="Genomic_DNA"/>
</dbReference>
<evidence type="ECO:0000256" key="1">
    <source>
        <dbReference type="SAM" id="MobiDB-lite"/>
    </source>
</evidence>
<evidence type="ECO:0008006" key="4">
    <source>
        <dbReference type="Google" id="ProtNLM"/>
    </source>
</evidence>
<protein>
    <recommendedName>
        <fullName evidence="4">Oligomerization/nucleic acid binding protein</fullName>
    </recommendedName>
</protein>
<evidence type="ECO:0000313" key="3">
    <source>
        <dbReference type="EMBL" id="XCM78416.1"/>
    </source>
</evidence>
<dbReference type="RefSeq" id="WP_354638290.1">
    <property type="nucleotide sequence ID" value="NZ_CP159872.1"/>
</dbReference>
<keyword evidence="2" id="KW-0472">Membrane</keyword>
<keyword evidence="2" id="KW-1133">Transmembrane helix</keyword>
<feature type="region of interest" description="Disordered" evidence="1">
    <location>
        <begin position="105"/>
        <end position="132"/>
    </location>
</feature>
<evidence type="ECO:0000256" key="2">
    <source>
        <dbReference type="SAM" id="Phobius"/>
    </source>
</evidence>
<sequence>MRTEALAGTAPEFAMMYWNDHGMSGWGLGLMTVSMVLLWGLIILGIVVLVRHLGRAAPGDPGSRPAPPGPPSPPSSAPPSGPDPEQLLAERLARGEIEVDEYRARMDALRATRGPTAYPPGTSGDPHAHARP</sequence>
<accession>A0AAU8JQ56</accession>
<feature type="compositionally biased region" description="Pro residues" evidence="1">
    <location>
        <begin position="64"/>
        <end position="82"/>
    </location>
</feature>
<feature type="region of interest" description="Disordered" evidence="1">
    <location>
        <begin position="55"/>
        <end position="86"/>
    </location>
</feature>
<reference evidence="3" key="1">
    <citation type="submission" date="2024-06" db="EMBL/GenBank/DDBJ databases">
        <title>The genome sequences of Kitasatospora sp. strain HUAS MG31.</title>
        <authorList>
            <person name="Mo P."/>
        </authorList>
    </citation>
    <scope>NUCLEOTIDE SEQUENCE</scope>
    <source>
        <strain evidence="3">HUAS MG31</strain>
    </source>
</reference>
<keyword evidence="2" id="KW-0812">Transmembrane</keyword>
<dbReference type="KEGG" id="kcm:ABWK59_05490"/>